<feature type="transmembrane region" description="Helical" evidence="4">
    <location>
        <begin position="162"/>
        <end position="181"/>
    </location>
</feature>
<comment type="subcellular location">
    <subcellularLocation>
        <location evidence="1">Cell membrane</location>
    </subcellularLocation>
</comment>
<name>A0A381Y790_9ZZZZ</name>
<dbReference type="PANTHER" id="PTHR30224">
    <property type="entry name" value="ELECTRON TRANSPORT PROTEIN"/>
    <property type="match status" value="1"/>
</dbReference>
<accession>A0A381Y790</accession>
<organism evidence="6">
    <name type="scientific">marine metagenome</name>
    <dbReference type="NCBI Taxonomy" id="408172"/>
    <lineage>
        <taxon>unclassified sequences</taxon>
        <taxon>metagenomes</taxon>
        <taxon>ecological metagenomes</taxon>
    </lineage>
</organism>
<reference evidence="6" key="1">
    <citation type="submission" date="2018-05" db="EMBL/GenBank/DDBJ databases">
        <authorList>
            <person name="Lanie J.A."/>
            <person name="Ng W.-L."/>
            <person name="Kazmierczak K.M."/>
            <person name="Andrzejewski T.M."/>
            <person name="Davidsen T.M."/>
            <person name="Wayne K.J."/>
            <person name="Tettelin H."/>
            <person name="Glass J.I."/>
            <person name="Rusch D."/>
            <person name="Podicherti R."/>
            <person name="Tsui H.-C.T."/>
            <person name="Winkler M.E."/>
        </authorList>
    </citation>
    <scope>NUCLEOTIDE SEQUENCE</scope>
</reference>
<evidence type="ECO:0000256" key="1">
    <source>
        <dbReference type="ARBA" id="ARBA00004236"/>
    </source>
</evidence>
<evidence type="ECO:0000256" key="3">
    <source>
        <dbReference type="ARBA" id="ARBA00023136"/>
    </source>
</evidence>
<dbReference type="InterPro" id="IPR052378">
    <property type="entry name" value="NosR_regulator"/>
</dbReference>
<sequence>MAQSGPGDQPATLSLDELTALMEEDEAQDSITSMTPDELLDIAGLVLVLGIALVSFVTQQVWLKYGVFVLVIGYFGFAKSSLVSIVNIFAILEGNLPTFRHGVPWYLLIGFTVVSTILWGRLYCGRLCAFGALTQLMDRIVPARWRIEPPAWFDRRAIYLKYVILVAVLAYYFTSGDFLIYRYVEPFWMFTLNGSTVMWTLLTLLLLATVFVRNLYCRYFCSVGAALGVLSQLTVFRIKRWRECNTCTICEHACEWGAIDGPRISVAECVRCDDCERIYD</sequence>
<keyword evidence="4" id="KW-1133">Transmembrane helix</keyword>
<keyword evidence="3 4" id="KW-0472">Membrane</keyword>
<feature type="transmembrane region" description="Helical" evidence="4">
    <location>
        <begin position="65"/>
        <end position="91"/>
    </location>
</feature>
<evidence type="ECO:0000259" key="5">
    <source>
        <dbReference type="Pfam" id="PF12801"/>
    </source>
</evidence>
<evidence type="ECO:0000256" key="4">
    <source>
        <dbReference type="SAM" id="Phobius"/>
    </source>
</evidence>
<feature type="transmembrane region" description="Helical" evidence="4">
    <location>
        <begin position="103"/>
        <end position="124"/>
    </location>
</feature>
<evidence type="ECO:0000313" key="6">
    <source>
        <dbReference type="EMBL" id="SVA72481.1"/>
    </source>
</evidence>
<keyword evidence="2" id="KW-1003">Cell membrane</keyword>
<dbReference type="InterPro" id="IPR017900">
    <property type="entry name" value="4Fe4S_Fe_S_CS"/>
</dbReference>
<gene>
    <name evidence="6" type="ORF">METZ01_LOCUS125335</name>
</gene>
<feature type="domain" description="4Fe-4S ferredoxin-type" evidence="5">
    <location>
        <begin position="200"/>
        <end position="239"/>
    </location>
</feature>
<dbReference type="InterPro" id="IPR017896">
    <property type="entry name" value="4Fe4S_Fe-S-bd"/>
</dbReference>
<dbReference type="EMBL" id="UINC01017471">
    <property type="protein sequence ID" value="SVA72481.1"/>
    <property type="molecule type" value="Genomic_DNA"/>
</dbReference>
<feature type="transmembrane region" description="Helical" evidence="4">
    <location>
        <begin position="187"/>
        <end position="212"/>
    </location>
</feature>
<dbReference type="GO" id="GO:0005886">
    <property type="term" value="C:plasma membrane"/>
    <property type="evidence" value="ECO:0007669"/>
    <property type="project" value="UniProtKB-SubCell"/>
</dbReference>
<dbReference type="PANTHER" id="PTHR30224:SF4">
    <property type="entry name" value="ELECTRON TRANSPORT PROTEIN YCCM-RELATED"/>
    <property type="match status" value="1"/>
</dbReference>
<evidence type="ECO:0000256" key="2">
    <source>
        <dbReference type="ARBA" id="ARBA00022475"/>
    </source>
</evidence>
<protein>
    <recommendedName>
        <fullName evidence="5">4Fe-4S ferredoxin-type domain-containing protein</fullName>
    </recommendedName>
</protein>
<proteinExistence type="predicted"/>
<feature type="non-terminal residue" evidence="6">
    <location>
        <position position="280"/>
    </location>
</feature>
<feature type="transmembrane region" description="Helical" evidence="4">
    <location>
        <begin position="39"/>
        <end position="58"/>
    </location>
</feature>
<keyword evidence="4" id="KW-0812">Transmembrane</keyword>
<dbReference type="AlphaFoldDB" id="A0A381Y790"/>
<dbReference type="Pfam" id="PF12801">
    <property type="entry name" value="Fer4_5"/>
    <property type="match status" value="2"/>
</dbReference>
<dbReference type="SUPFAM" id="SSF54862">
    <property type="entry name" value="4Fe-4S ferredoxins"/>
    <property type="match status" value="1"/>
</dbReference>
<feature type="domain" description="4Fe-4S ferredoxin-type" evidence="5">
    <location>
        <begin position="103"/>
        <end position="147"/>
    </location>
</feature>
<dbReference type="PROSITE" id="PS00198">
    <property type="entry name" value="4FE4S_FER_1"/>
    <property type="match status" value="1"/>
</dbReference>